<keyword evidence="6" id="KW-0539">Nucleus</keyword>
<evidence type="ECO:0000313" key="9">
    <source>
        <dbReference type="EMBL" id="WOL19384.1"/>
    </source>
</evidence>
<evidence type="ECO:0000256" key="1">
    <source>
        <dbReference type="ARBA" id="ARBA00004123"/>
    </source>
</evidence>
<evidence type="ECO:0000313" key="10">
    <source>
        <dbReference type="Proteomes" id="UP001327560"/>
    </source>
</evidence>
<sequence>MLAYCTKGDASTTKMLVPHSYKFEDCTRALVEFVISDEQAFKVVEGDGFCKLLHQLELRFTIPSRFTIARDCYNLYLDEMRKLKDFMKKSCARVCLTTDTWTSCHNLNYMCLTAHFIDNDWMLQKRILNFCLVKNHKGETIAKAVEKCLMAWEIEKVFTLTVDNASSNDTTVAQLKRRLRSWKGLVCDGDFIHIRCCAHILNLVVGDGLKKLHKSISSIRDAVRYVRSSPARLQKFKTFVQEENIDSKCGLCLDVQTRWNSTYMMLARVEKFQKVFERMEDEDEGYKLYFRDDNNKDDSKRPPTTDDWENAQNFIQFLGVFYDVTCNLSGSQYVTSCGCFHEIVSVQSELMKWSKCDYSCLQNMACDMMSKYDKYWEKPNNINPLILIVVVLDPRYKLEYVAWNFEDLYNEDMKTLMVEKIQDTMSRLYEFYTRESNNSTDQDDNMDSLQSGVEDINGRGVKSASQIRLHQWKKQKKEKK</sequence>
<dbReference type="GO" id="GO:0003677">
    <property type="term" value="F:DNA binding"/>
    <property type="evidence" value="ECO:0007669"/>
    <property type="project" value="UniProtKB-KW"/>
</dbReference>
<protein>
    <submittedName>
        <fullName evidence="9">Zinc finger BED domain-containing protein RICESLEEPER 1-like</fullName>
    </submittedName>
</protein>
<dbReference type="SUPFAM" id="SSF140996">
    <property type="entry name" value="Hermes dimerisation domain"/>
    <property type="match status" value="1"/>
</dbReference>
<dbReference type="InterPro" id="IPR012337">
    <property type="entry name" value="RNaseH-like_sf"/>
</dbReference>
<dbReference type="GO" id="GO:0005634">
    <property type="term" value="C:nucleus"/>
    <property type="evidence" value="ECO:0007669"/>
    <property type="project" value="UniProtKB-SubCell"/>
</dbReference>
<evidence type="ECO:0000256" key="3">
    <source>
        <dbReference type="ARBA" id="ARBA00022771"/>
    </source>
</evidence>
<keyword evidence="3" id="KW-0863">Zinc-finger</keyword>
<reference evidence="9 10" key="1">
    <citation type="submission" date="2023-10" db="EMBL/GenBank/DDBJ databases">
        <title>Chromosome-scale genome assembly provides insights into flower coloration mechanisms of Canna indica.</title>
        <authorList>
            <person name="Li C."/>
        </authorList>
    </citation>
    <scope>NUCLEOTIDE SEQUENCE [LARGE SCALE GENOMIC DNA]</scope>
    <source>
        <tissue evidence="9">Flower</tissue>
    </source>
</reference>
<keyword evidence="5" id="KW-0238">DNA-binding</keyword>
<dbReference type="InterPro" id="IPR025525">
    <property type="entry name" value="hAT-like_transposase_RNase-H"/>
</dbReference>
<dbReference type="PANTHER" id="PTHR46481:SF10">
    <property type="entry name" value="ZINC FINGER BED DOMAIN-CONTAINING PROTEIN 39"/>
    <property type="match status" value="1"/>
</dbReference>
<dbReference type="Proteomes" id="UP001327560">
    <property type="component" value="Chromosome 9"/>
</dbReference>
<organism evidence="9 10">
    <name type="scientific">Canna indica</name>
    <name type="common">Indian-shot</name>
    <dbReference type="NCBI Taxonomy" id="4628"/>
    <lineage>
        <taxon>Eukaryota</taxon>
        <taxon>Viridiplantae</taxon>
        <taxon>Streptophyta</taxon>
        <taxon>Embryophyta</taxon>
        <taxon>Tracheophyta</taxon>
        <taxon>Spermatophyta</taxon>
        <taxon>Magnoliopsida</taxon>
        <taxon>Liliopsida</taxon>
        <taxon>Zingiberales</taxon>
        <taxon>Cannaceae</taxon>
        <taxon>Canna</taxon>
    </lineage>
</organism>
<dbReference type="InterPro" id="IPR052035">
    <property type="entry name" value="ZnF_BED_domain_contain"/>
</dbReference>
<dbReference type="Pfam" id="PF14372">
    <property type="entry name" value="hAT-like_RNase-H"/>
    <property type="match status" value="1"/>
</dbReference>
<evidence type="ECO:0000256" key="4">
    <source>
        <dbReference type="ARBA" id="ARBA00022833"/>
    </source>
</evidence>
<gene>
    <name evidence="9" type="ORF">Cni_G28182</name>
</gene>
<proteinExistence type="predicted"/>
<dbReference type="SUPFAM" id="SSF53098">
    <property type="entry name" value="Ribonuclease H-like"/>
    <property type="match status" value="1"/>
</dbReference>
<feature type="domain" description="hAT-like transposase RNase-H fold" evidence="8">
    <location>
        <begin position="329"/>
        <end position="432"/>
    </location>
</feature>
<dbReference type="EMBL" id="CP136898">
    <property type="protein sequence ID" value="WOL19384.1"/>
    <property type="molecule type" value="Genomic_DNA"/>
</dbReference>
<evidence type="ECO:0000259" key="8">
    <source>
        <dbReference type="Pfam" id="PF14372"/>
    </source>
</evidence>
<dbReference type="PANTHER" id="PTHR46481">
    <property type="entry name" value="ZINC FINGER BED DOMAIN-CONTAINING PROTEIN 4"/>
    <property type="match status" value="1"/>
</dbReference>
<evidence type="ECO:0000256" key="6">
    <source>
        <dbReference type="ARBA" id="ARBA00023242"/>
    </source>
</evidence>
<dbReference type="GO" id="GO:0008270">
    <property type="term" value="F:zinc ion binding"/>
    <property type="evidence" value="ECO:0007669"/>
    <property type="project" value="UniProtKB-KW"/>
</dbReference>
<dbReference type="AlphaFoldDB" id="A0AAQ3L2J5"/>
<keyword evidence="2" id="KW-0479">Metal-binding</keyword>
<evidence type="ECO:0000256" key="5">
    <source>
        <dbReference type="ARBA" id="ARBA00023125"/>
    </source>
</evidence>
<evidence type="ECO:0000256" key="7">
    <source>
        <dbReference type="SAM" id="MobiDB-lite"/>
    </source>
</evidence>
<comment type="subcellular location">
    <subcellularLocation>
        <location evidence="1">Nucleus</location>
    </subcellularLocation>
</comment>
<name>A0AAQ3L2J5_9LILI</name>
<feature type="region of interest" description="Disordered" evidence="7">
    <location>
        <begin position="436"/>
        <end position="480"/>
    </location>
</feature>
<keyword evidence="10" id="KW-1185">Reference proteome</keyword>
<evidence type="ECO:0000256" key="2">
    <source>
        <dbReference type="ARBA" id="ARBA00022723"/>
    </source>
</evidence>
<feature type="compositionally biased region" description="Basic residues" evidence="7">
    <location>
        <begin position="470"/>
        <end position="480"/>
    </location>
</feature>
<keyword evidence="4" id="KW-0862">Zinc</keyword>
<accession>A0AAQ3L2J5</accession>